<evidence type="ECO:0000313" key="1">
    <source>
        <dbReference type="EMBL" id="GAD65237.1"/>
    </source>
</evidence>
<evidence type="ECO:0000313" key="2">
    <source>
        <dbReference type="Proteomes" id="UP000016570"/>
    </source>
</evidence>
<comment type="caution">
    <text evidence="1">The sequence shown here is derived from an EMBL/GenBank/DDBJ whole genome shotgun (WGS) entry which is preliminary data.</text>
</comment>
<organism evidence="1 2">
    <name type="scientific">Vibrio proteolyticus NBRC 13287</name>
    <dbReference type="NCBI Taxonomy" id="1219065"/>
    <lineage>
        <taxon>Bacteria</taxon>
        <taxon>Pseudomonadati</taxon>
        <taxon>Pseudomonadota</taxon>
        <taxon>Gammaproteobacteria</taxon>
        <taxon>Vibrionales</taxon>
        <taxon>Vibrionaceae</taxon>
        <taxon>Vibrio</taxon>
    </lineage>
</organism>
<dbReference type="EMBL" id="BATJ01000001">
    <property type="protein sequence ID" value="GAD65237.1"/>
    <property type="molecule type" value="Genomic_DNA"/>
</dbReference>
<dbReference type="Proteomes" id="UP000016570">
    <property type="component" value="Unassembled WGS sequence"/>
</dbReference>
<gene>
    <name evidence="1" type="ORF">VPR01S_01_00100</name>
</gene>
<reference evidence="1 2" key="1">
    <citation type="submission" date="2013-09" db="EMBL/GenBank/DDBJ databases">
        <title>Whole genome shotgun sequence of Vibrio proteolyticus NBRC 13287.</title>
        <authorList>
            <person name="Isaki S."/>
            <person name="Hosoyama A."/>
            <person name="Numata M."/>
            <person name="Hashimoto M."/>
            <person name="Hosoyama Y."/>
            <person name="Tsuchikane K."/>
            <person name="Noguchi M."/>
            <person name="Hirakata S."/>
            <person name="Ichikawa N."/>
            <person name="Ohji S."/>
            <person name="Yamazoe A."/>
            <person name="Fujita N."/>
        </authorList>
    </citation>
    <scope>NUCLEOTIDE SEQUENCE [LARGE SCALE GENOMIC DNA]</scope>
    <source>
        <strain evidence="1 2">NBRC 13287</strain>
    </source>
</reference>
<protein>
    <submittedName>
        <fullName evidence="1">Uncharacterized protein</fullName>
    </submittedName>
</protein>
<dbReference type="AlphaFoldDB" id="U2ZVW4"/>
<proteinExistence type="predicted"/>
<sequence length="73" mass="8461">MLCIVFYWLTQSSCIYTNQPFISVGKELCFLKYRISIDICIQTQILAIVRMNKCYMNVNSARVRIIGATECID</sequence>
<dbReference type="STRING" id="1219065.VPR01S_01_00100"/>
<name>U2ZVW4_VIBPR</name>
<keyword evidence="2" id="KW-1185">Reference proteome</keyword>
<accession>U2ZVW4</accession>